<accession>A0A9N9WRQ8</accession>
<keyword evidence="3" id="KW-1185">Reference proteome</keyword>
<evidence type="ECO:0000256" key="1">
    <source>
        <dbReference type="SAM" id="Phobius"/>
    </source>
</evidence>
<gene>
    <name evidence="2" type="ORF">CHIRRI_LOCUS9278</name>
</gene>
<evidence type="ECO:0008006" key="4">
    <source>
        <dbReference type="Google" id="ProtNLM"/>
    </source>
</evidence>
<reference evidence="2" key="2">
    <citation type="submission" date="2022-10" db="EMBL/GenBank/DDBJ databases">
        <authorList>
            <consortium name="ENA_rothamsted_submissions"/>
            <consortium name="culmorum"/>
            <person name="King R."/>
        </authorList>
    </citation>
    <scope>NUCLEOTIDE SEQUENCE</scope>
</reference>
<keyword evidence="1" id="KW-0812">Transmembrane</keyword>
<feature type="transmembrane region" description="Helical" evidence="1">
    <location>
        <begin position="200"/>
        <end position="221"/>
    </location>
</feature>
<evidence type="ECO:0000313" key="2">
    <source>
        <dbReference type="EMBL" id="CAG9806421.1"/>
    </source>
</evidence>
<dbReference type="AlphaFoldDB" id="A0A9N9WRQ8"/>
<protein>
    <recommendedName>
        <fullName evidence="4">Transmembrane protein</fullName>
    </recommendedName>
</protein>
<organism evidence="2 3">
    <name type="scientific">Chironomus riparius</name>
    <dbReference type="NCBI Taxonomy" id="315576"/>
    <lineage>
        <taxon>Eukaryota</taxon>
        <taxon>Metazoa</taxon>
        <taxon>Ecdysozoa</taxon>
        <taxon>Arthropoda</taxon>
        <taxon>Hexapoda</taxon>
        <taxon>Insecta</taxon>
        <taxon>Pterygota</taxon>
        <taxon>Neoptera</taxon>
        <taxon>Endopterygota</taxon>
        <taxon>Diptera</taxon>
        <taxon>Nematocera</taxon>
        <taxon>Chironomoidea</taxon>
        <taxon>Chironomidae</taxon>
        <taxon>Chironominae</taxon>
        <taxon>Chironomus</taxon>
    </lineage>
</organism>
<proteinExistence type="predicted"/>
<name>A0A9N9WRQ8_9DIPT</name>
<reference evidence="2" key="1">
    <citation type="submission" date="2022-01" db="EMBL/GenBank/DDBJ databases">
        <authorList>
            <person name="King R."/>
        </authorList>
    </citation>
    <scope>NUCLEOTIDE SEQUENCE</scope>
</reference>
<keyword evidence="1" id="KW-0472">Membrane</keyword>
<dbReference type="Proteomes" id="UP001153620">
    <property type="component" value="Chromosome 3"/>
</dbReference>
<dbReference type="EMBL" id="OU895879">
    <property type="protein sequence ID" value="CAG9806421.1"/>
    <property type="molecule type" value="Genomic_DNA"/>
</dbReference>
<evidence type="ECO:0000313" key="3">
    <source>
        <dbReference type="Proteomes" id="UP001153620"/>
    </source>
</evidence>
<sequence>MQFIVLISIFFTILILIELNYGYEANLLFNLSNIDEIKESITGTYEGTNFKDEIMPFSLKRPQQIEIKDMFDFRGITFKKGYLVAIQFDAKSYNFTMKMFVKYQSVCDSSKTAFTFDMDEFLKEYFQCKHQVAGYKSKFYYLNEAMQKKVYIRSSEYIFYHKNIEVYWTIYRSDFHVLNNDRNFRQFLNDCYFINANQKFYLLTFGSYLFVLVITMMLLVCKKIKIIFIKISQKNQVTLKSDNEQVEVTSMQ</sequence>
<keyword evidence="1" id="KW-1133">Transmembrane helix</keyword>